<dbReference type="PRINTS" id="PR00690">
    <property type="entry name" value="ADHESNFAMILY"/>
</dbReference>
<evidence type="ECO:0000256" key="5">
    <source>
        <dbReference type="RuleBase" id="RU003512"/>
    </source>
</evidence>
<comment type="subcellular location">
    <subcellularLocation>
        <location evidence="1">Cell envelope</location>
    </subcellularLocation>
</comment>
<feature type="signal peptide" evidence="6">
    <location>
        <begin position="1"/>
        <end position="19"/>
    </location>
</feature>
<keyword evidence="2 5" id="KW-0813">Transport</keyword>
<dbReference type="InterPro" id="IPR006127">
    <property type="entry name" value="ZnuA-like"/>
</dbReference>
<dbReference type="Pfam" id="PF01297">
    <property type="entry name" value="ZnuA"/>
    <property type="match status" value="1"/>
</dbReference>
<dbReference type="InterPro" id="IPR006128">
    <property type="entry name" value="Lipoprotein_PsaA-like"/>
</dbReference>
<keyword evidence="3" id="KW-0479">Metal-binding</keyword>
<evidence type="ECO:0000256" key="4">
    <source>
        <dbReference type="ARBA" id="ARBA00022729"/>
    </source>
</evidence>
<dbReference type="PRINTS" id="PR00691">
    <property type="entry name" value="ADHESINB"/>
</dbReference>
<dbReference type="AlphaFoldDB" id="A0A2X3K4I2"/>
<dbReference type="GO" id="GO:0046872">
    <property type="term" value="F:metal ion binding"/>
    <property type="evidence" value="ECO:0007669"/>
    <property type="project" value="UniProtKB-KW"/>
</dbReference>
<dbReference type="PANTHER" id="PTHR42953:SF1">
    <property type="entry name" value="METAL-BINDING PROTEIN HI_0362-RELATED"/>
    <property type="match status" value="1"/>
</dbReference>
<evidence type="ECO:0000256" key="1">
    <source>
        <dbReference type="ARBA" id="ARBA00004196"/>
    </source>
</evidence>
<organism evidence="7 8">
    <name type="scientific">Candidatus Bipolaricaulis anaerobius</name>
    <dbReference type="NCBI Taxonomy" id="2026885"/>
    <lineage>
        <taxon>Bacteria</taxon>
        <taxon>Candidatus Bipolaricaulota</taxon>
        <taxon>Candidatus Bipolaricaulia</taxon>
        <taxon>Candidatus Bipolaricaulales</taxon>
        <taxon>Candidatus Bipolaricaulaceae</taxon>
        <taxon>Candidatus Bipolaricaulis</taxon>
    </lineage>
</organism>
<reference evidence="8" key="1">
    <citation type="submission" date="2018-05" db="EMBL/GenBank/DDBJ databases">
        <authorList>
            <person name="Hao L."/>
        </authorList>
    </citation>
    <scope>NUCLEOTIDE SEQUENCE [LARGE SCALE GENOMIC DNA]</scope>
</reference>
<evidence type="ECO:0000256" key="2">
    <source>
        <dbReference type="ARBA" id="ARBA00022448"/>
    </source>
</evidence>
<dbReference type="InterPro" id="IPR050492">
    <property type="entry name" value="Bact_metal-bind_prot9"/>
</dbReference>
<dbReference type="SUPFAM" id="SSF53807">
    <property type="entry name" value="Helical backbone' metal receptor"/>
    <property type="match status" value="1"/>
</dbReference>
<protein>
    <submittedName>
        <fullName evidence="7">ABC-type metal ion transport system, periplasmic component/surface adhesin</fullName>
    </submittedName>
</protein>
<dbReference type="Proteomes" id="UP000249818">
    <property type="component" value="Chromosome BARAN1"/>
</dbReference>
<dbReference type="GO" id="GO:0030001">
    <property type="term" value="P:metal ion transport"/>
    <property type="evidence" value="ECO:0007669"/>
    <property type="project" value="InterPro"/>
</dbReference>
<proteinExistence type="inferred from homology"/>
<dbReference type="GO" id="GO:0007155">
    <property type="term" value="P:cell adhesion"/>
    <property type="evidence" value="ECO:0007669"/>
    <property type="project" value="InterPro"/>
</dbReference>
<evidence type="ECO:0000256" key="3">
    <source>
        <dbReference type="ARBA" id="ARBA00022723"/>
    </source>
</evidence>
<accession>A0A2X3K4I2</accession>
<comment type="similarity">
    <text evidence="5">Belongs to the bacterial solute-binding protein 9 family.</text>
</comment>
<evidence type="ECO:0000313" key="8">
    <source>
        <dbReference type="Proteomes" id="UP000249818"/>
    </source>
</evidence>
<keyword evidence="8" id="KW-1185">Reference proteome</keyword>
<evidence type="ECO:0000313" key="7">
    <source>
        <dbReference type="EMBL" id="SQD92177.1"/>
    </source>
</evidence>
<dbReference type="EMBL" id="LS483254">
    <property type="protein sequence ID" value="SQD92177.1"/>
    <property type="molecule type" value="Genomic_DNA"/>
</dbReference>
<gene>
    <name evidence="7" type="ORF">BARAN1_0152</name>
</gene>
<dbReference type="Gene3D" id="3.40.50.1980">
    <property type="entry name" value="Nitrogenase molybdenum iron protein domain"/>
    <property type="match status" value="2"/>
</dbReference>
<dbReference type="PANTHER" id="PTHR42953">
    <property type="entry name" value="HIGH-AFFINITY ZINC UPTAKE SYSTEM PROTEIN ZNUA-RELATED"/>
    <property type="match status" value="1"/>
</dbReference>
<sequence>MAVASFSLASLGAPVAAVATTSIVGDVVKEVGGERVALAILFPPGTDPHTFEPTPQDLVALSRADAVFIAGAGLEEGLARILSSPELQGKVVDLSAGLPLRALAPGEGHGGTDPHVWFDPLLVAEWTRTIESALGRLDPPGKEEFAARAAAYREELAALDRWIQEQVAVLPPARRVLITDHWALGYFADRYGFVVGGAIIPALSTLAEPSARDRAILVDRIRNLGVPAVFVSPEFNPDLASELARDTGVRVVVLFQGSLSALDGPAPDYLSFMRENVRRIVEALRG</sequence>
<name>A0A2X3K4I2_9BACT</name>
<dbReference type="InterPro" id="IPR006129">
    <property type="entry name" value="AdhesinB"/>
</dbReference>
<keyword evidence="4 6" id="KW-0732">Signal</keyword>
<dbReference type="KEGG" id="bana:BARAN1_0152"/>
<feature type="chain" id="PRO_5016169938" evidence="6">
    <location>
        <begin position="20"/>
        <end position="286"/>
    </location>
</feature>
<dbReference type="GO" id="GO:0030313">
    <property type="term" value="C:cell envelope"/>
    <property type="evidence" value="ECO:0007669"/>
    <property type="project" value="UniProtKB-SubCell"/>
</dbReference>
<evidence type="ECO:0000256" key="6">
    <source>
        <dbReference type="SAM" id="SignalP"/>
    </source>
</evidence>